<proteinExistence type="inferred from homology"/>
<dbReference type="RefSeq" id="WP_169559979.1">
    <property type="nucleotide sequence ID" value="NZ_BSNF01000001.1"/>
</dbReference>
<evidence type="ECO:0000256" key="1">
    <source>
        <dbReference type="ARBA" id="ARBA00009437"/>
    </source>
</evidence>
<dbReference type="PANTHER" id="PTHR30537:SF3">
    <property type="entry name" value="TRANSCRIPTIONAL REGULATORY PROTEIN"/>
    <property type="match status" value="1"/>
</dbReference>
<comment type="caution">
    <text evidence="6">The sequence shown here is derived from an EMBL/GenBank/DDBJ whole genome shotgun (WGS) entry which is preliminary data.</text>
</comment>
<dbReference type="EMBL" id="BSNF01000001">
    <property type="protein sequence ID" value="GLQ06027.1"/>
    <property type="molecule type" value="Genomic_DNA"/>
</dbReference>
<keyword evidence="7" id="KW-1185">Reference proteome</keyword>
<name>A0ABQ5U3X6_9PROT</name>
<evidence type="ECO:0000256" key="2">
    <source>
        <dbReference type="ARBA" id="ARBA00023015"/>
    </source>
</evidence>
<reference evidence="6" key="1">
    <citation type="journal article" date="2014" name="Int. J. Syst. Evol. Microbiol.">
        <title>Complete genome of a new Firmicutes species belonging to the dominant human colonic microbiota ('Ruminococcus bicirculans') reveals two chromosomes and a selective capacity to utilize plant glucans.</title>
        <authorList>
            <consortium name="NISC Comparative Sequencing Program"/>
            <person name="Wegmann U."/>
            <person name="Louis P."/>
            <person name="Goesmann A."/>
            <person name="Henrissat B."/>
            <person name="Duncan S.H."/>
            <person name="Flint H.J."/>
        </authorList>
    </citation>
    <scope>NUCLEOTIDE SEQUENCE</scope>
    <source>
        <strain evidence="6">NBRC 103408</strain>
    </source>
</reference>
<dbReference type="PROSITE" id="PS50931">
    <property type="entry name" value="HTH_LYSR"/>
    <property type="match status" value="1"/>
</dbReference>
<evidence type="ECO:0000313" key="7">
    <source>
        <dbReference type="Proteomes" id="UP001161409"/>
    </source>
</evidence>
<dbReference type="Proteomes" id="UP001161409">
    <property type="component" value="Unassembled WGS sequence"/>
</dbReference>
<dbReference type="InterPro" id="IPR058163">
    <property type="entry name" value="LysR-type_TF_proteobact-type"/>
</dbReference>
<dbReference type="SUPFAM" id="SSF53850">
    <property type="entry name" value="Periplasmic binding protein-like II"/>
    <property type="match status" value="1"/>
</dbReference>
<comment type="similarity">
    <text evidence="1">Belongs to the LysR transcriptional regulatory family.</text>
</comment>
<dbReference type="InterPro" id="IPR000847">
    <property type="entry name" value="LysR_HTH_N"/>
</dbReference>
<dbReference type="SUPFAM" id="SSF46785">
    <property type="entry name" value="Winged helix' DNA-binding domain"/>
    <property type="match status" value="1"/>
</dbReference>
<protein>
    <submittedName>
        <fullName evidence="6">Transcriptional regulator</fullName>
    </submittedName>
</protein>
<keyword evidence="3" id="KW-0238">DNA-binding</keyword>
<dbReference type="PRINTS" id="PR00039">
    <property type="entry name" value="HTHLYSR"/>
</dbReference>
<dbReference type="Gene3D" id="3.40.190.290">
    <property type="match status" value="1"/>
</dbReference>
<reference evidence="6" key="2">
    <citation type="submission" date="2023-01" db="EMBL/GenBank/DDBJ databases">
        <title>Draft genome sequence of Sneathiella chinensis strain NBRC 103408.</title>
        <authorList>
            <person name="Sun Q."/>
            <person name="Mori K."/>
        </authorList>
    </citation>
    <scope>NUCLEOTIDE SEQUENCE</scope>
    <source>
        <strain evidence="6">NBRC 103408</strain>
    </source>
</reference>
<evidence type="ECO:0000256" key="3">
    <source>
        <dbReference type="ARBA" id="ARBA00023125"/>
    </source>
</evidence>
<dbReference type="Pfam" id="PF00126">
    <property type="entry name" value="HTH_1"/>
    <property type="match status" value="1"/>
</dbReference>
<dbReference type="InterPro" id="IPR005119">
    <property type="entry name" value="LysR_subst-bd"/>
</dbReference>
<sequence>MNWDQYRYFLAVAELGSLSAAARALSVSQPTVGRQISELEGRLGTRLFDRLSHGYRLTPAGERILGKVRAVGDTLLGLDQQLKGIDQELSGNVRISATEGFGAYWLTPRLARYQQDHPRIRFDLILDVAVMDARHRQADILIRLADPKSDNLVGRVAGTVGFGLYGSEAYFKRFGRLQTLEDIPRHRFVDWQSVNAPNLMASFVGQFTRGNAVPFRTNTVAAQIAAVQQGIGMLFAPHYMAAATEGLVRLLPDEVDEAVDLWVLTHRDLVDVARIRSVMDYLVVTIRAEGENLRNGGRGPVGPGL</sequence>
<dbReference type="Pfam" id="PF03466">
    <property type="entry name" value="LysR_substrate"/>
    <property type="match status" value="1"/>
</dbReference>
<keyword evidence="2" id="KW-0805">Transcription regulation</keyword>
<evidence type="ECO:0000259" key="5">
    <source>
        <dbReference type="PROSITE" id="PS50931"/>
    </source>
</evidence>
<keyword evidence="4" id="KW-0804">Transcription</keyword>
<evidence type="ECO:0000256" key="4">
    <source>
        <dbReference type="ARBA" id="ARBA00023163"/>
    </source>
</evidence>
<accession>A0ABQ5U3X6</accession>
<feature type="domain" description="HTH lysR-type" evidence="5">
    <location>
        <begin position="1"/>
        <end position="58"/>
    </location>
</feature>
<gene>
    <name evidence="6" type="ORF">GCM10007924_12480</name>
</gene>
<dbReference type="Gene3D" id="1.10.10.10">
    <property type="entry name" value="Winged helix-like DNA-binding domain superfamily/Winged helix DNA-binding domain"/>
    <property type="match status" value="1"/>
</dbReference>
<dbReference type="InterPro" id="IPR036388">
    <property type="entry name" value="WH-like_DNA-bd_sf"/>
</dbReference>
<dbReference type="InterPro" id="IPR036390">
    <property type="entry name" value="WH_DNA-bd_sf"/>
</dbReference>
<dbReference type="PANTHER" id="PTHR30537">
    <property type="entry name" value="HTH-TYPE TRANSCRIPTIONAL REGULATOR"/>
    <property type="match status" value="1"/>
</dbReference>
<organism evidence="6 7">
    <name type="scientific">Sneathiella chinensis</name>
    <dbReference type="NCBI Taxonomy" id="349750"/>
    <lineage>
        <taxon>Bacteria</taxon>
        <taxon>Pseudomonadati</taxon>
        <taxon>Pseudomonadota</taxon>
        <taxon>Alphaproteobacteria</taxon>
        <taxon>Sneathiellales</taxon>
        <taxon>Sneathiellaceae</taxon>
        <taxon>Sneathiella</taxon>
    </lineage>
</organism>
<evidence type="ECO:0000313" key="6">
    <source>
        <dbReference type="EMBL" id="GLQ06027.1"/>
    </source>
</evidence>